<evidence type="ECO:0000313" key="2">
    <source>
        <dbReference type="Proteomes" id="UP000033101"/>
    </source>
</evidence>
<organism evidence="1 2">
    <name type="scientific">Methanosarcina horonobensis HB-1 = JCM 15518</name>
    <dbReference type="NCBI Taxonomy" id="1434110"/>
    <lineage>
        <taxon>Archaea</taxon>
        <taxon>Methanobacteriati</taxon>
        <taxon>Methanobacteriota</taxon>
        <taxon>Stenosarchaea group</taxon>
        <taxon>Methanomicrobia</taxon>
        <taxon>Methanosarcinales</taxon>
        <taxon>Methanosarcinaceae</taxon>
        <taxon>Methanosarcina</taxon>
    </lineage>
</organism>
<proteinExistence type="predicted"/>
<dbReference type="PATRIC" id="fig|1434110.4.peg.1938"/>
<dbReference type="Proteomes" id="UP000033101">
    <property type="component" value="Chromosome"/>
</dbReference>
<reference evidence="1 2" key="1">
    <citation type="submission" date="2014-07" db="EMBL/GenBank/DDBJ databases">
        <title>Methanogenic archaea and the global carbon cycle.</title>
        <authorList>
            <person name="Henriksen J.R."/>
            <person name="Luke J."/>
            <person name="Reinhart S."/>
            <person name="Benedict M.N."/>
            <person name="Youngblut N.D."/>
            <person name="Metcalf M.E."/>
            <person name="Whitaker R.J."/>
            <person name="Metcalf W.W."/>
        </authorList>
    </citation>
    <scope>NUCLEOTIDE SEQUENCE [LARGE SCALE GENOMIC DNA]</scope>
    <source>
        <strain evidence="1 2">HB-1</strain>
    </source>
</reference>
<sequence length="206" mass="24255">MLQLSDFLEITKTIIVSLKSVEGKKKYEKIFGRKFKDKKDDSRILTIHVNQSTLTNFIGNFFEKSICSAIFKDHFLSKNSKFKIMFLKSEKKNKKKAENSRRCVISTSQRVLSDFFEAMITVLKRKINIPYRVKPLIVNSKDYMENVLPWNQILAFQNLKKFRGYLRNIFELNPSLDSYFNSLQVSMGYTSQLEELSFNNIFKLEV</sequence>
<evidence type="ECO:0000313" key="1">
    <source>
        <dbReference type="EMBL" id="AKB78029.1"/>
    </source>
</evidence>
<keyword evidence="2" id="KW-1185">Reference proteome</keyword>
<dbReference type="EMBL" id="CP009516">
    <property type="protein sequence ID" value="AKB78029.1"/>
    <property type="molecule type" value="Genomic_DNA"/>
</dbReference>
<accession>A0A0E3S927</accession>
<dbReference type="HOGENOM" id="CLU_1212602_0_0_2"/>
<dbReference type="AlphaFoldDB" id="A0A0E3S927"/>
<gene>
    <name evidence="1" type="ORF">MSHOH_1546</name>
</gene>
<protein>
    <submittedName>
        <fullName evidence="1">Uncharacterized protein</fullName>
    </submittedName>
</protein>
<dbReference type="KEGG" id="mhor:MSHOH_1546"/>
<name>A0A0E3S927_9EURY</name>